<evidence type="ECO:0000256" key="4">
    <source>
        <dbReference type="ARBA" id="ARBA00022692"/>
    </source>
</evidence>
<name>A0A917MX86_9BACT</name>
<dbReference type="AlphaFoldDB" id="A0A917MX86"/>
<evidence type="ECO:0000256" key="7">
    <source>
        <dbReference type="ARBA" id="ARBA00023136"/>
    </source>
</evidence>
<dbReference type="Proteomes" id="UP000627292">
    <property type="component" value="Unassembled WGS sequence"/>
</dbReference>
<dbReference type="PROSITE" id="PS52016">
    <property type="entry name" value="TONB_DEPENDENT_REC_3"/>
    <property type="match status" value="1"/>
</dbReference>
<dbReference type="InterPro" id="IPR036942">
    <property type="entry name" value="Beta-barrel_TonB_sf"/>
</dbReference>
<evidence type="ECO:0000256" key="1">
    <source>
        <dbReference type="ARBA" id="ARBA00004571"/>
    </source>
</evidence>
<evidence type="ECO:0000259" key="13">
    <source>
        <dbReference type="Pfam" id="PF00593"/>
    </source>
</evidence>
<dbReference type="RefSeq" id="WP_188954473.1">
    <property type="nucleotide sequence ID" value="NZ_BMIB01000003.1"/>
</dbReference>
<reference evidence="15" key="2">
    <citation type="submission" date="2020-09" db="EMBL/GenBank/DDBJ databases">
        <authorList>
            <person name="Sun Q."/>
            <person name="Zhou Y."/>
        </authorList>
    </citation>
    <scope>NUCLEOTIDE SEQUENCE</scope>
    <source>
        <strain evidence="15">CGMCC 1.15290</strain>
    </source>
</reference>
<keyword evidence="2 10" id="KW-0813">Transport</keyword>
<keyword evidence="9 10" id="KW-0998">Cell outer membrane</keyword>
<dbReference type="Pfam" id="PF00593">
    <property type="entry name" value="TonB_dep_Rec_b-barrel"/>
    <property type="match status" value="1"/>
</dbReference>
<keyword evidence="5 12" id="KW-0732">Signal</keyword>
<evidence type="ECO:0000256" key="8">
    <source>
        <dbReference type="ARBA" id="ARBA00023170"/>
    </source>
</evidence>
<reference evidence="15" key="1">
    <citation type="journal article" date="2014" name="Int. J. Syst. Evol. Microbiol.">
        <title>Complete genome sequence of Corynebacterium casei LMG S-19264T (=DSM 44701T), isolated from a smear-ripened cheese.</title>
        <authorList>
            <consortium name="US DOE Joint Genome Institute (JGI-PGF)"/>
            <person name="Walter F."/>
            <person name="Albersmeier A."/>
            <person name="Kalinowski J."/>
            <person name="Ruckert C."/>
        </authorList>
    </citation>
    <scope>NUCLEOTIDE SEQUENCE</scope>
    <source>
        <strain evidence="15">CGMCC 1.15290</strain>
    </source>
</reference>
<dbReference type="PANTHER" id="PTHR30069:SF29">
    <property type="entry name" value="HEMOGLOBIN AND HEMOGLOBIN-HAPTOGLOBIN-BINDING PROTEIN 1-RELATED"/>
    <property type="match status" value="1"/>
</dbReference>
<evidence type="ECO:0000256" key="9">
    <source>
        <dbReference type="ARBA" id="ARBA00023237"/>
    </source>
</evidence>
<keyword evidence="6 11" id="KW-0798">TonB box</keyword>
<dbReference type="PANTHER" id="PTHR30069">
    <property type="entry name" value="TONB-DEPENDENT OUTER MEMBRANE RECEPTOR"/>
    <property type="match status" value="1"/>
</dbReference>
<feature type="domain" description="TonB-dependent receptor-like beta-barrel" evidence="13">
    <location>
        <begin position="174"/>
        <end position="672"/>
    </location>
</feature>
<evidence type="ECO:0000313" key="15">
    <source>
        <dbReference type="EMBL" id="GGH73170.1"/>
    </source>
</evidence>
<feature type="signal peptide" evidence="12">
    <location>
        <begin position="1"/>
        <end position="21"/>
    </location>
</feature>
<keyword evidence="8 15" id="KW-0675">Receptor</keyword>
<dbReference type="GO" id="GO:0009279">
    <property type="term" value="C:cell outer membrane"/>
    <property type="evidence" value="ECO:0007669"/>
    <property type="project" value="UniProtKB-SubCell"/>
</dbReference>
<evidence type="ECO:0000256" key="12">
    <source>
        <dbReference type="SAM" id="SignalP"/>
    </source>
</evidence>
<organism evidence="15 16">
    <name type="scientific">Filimonas zeae</name>
    <dbReference type="NCBI Taxonomy" id="1737353"/>
    <lineage>
        <taxon>Bacteria</taxon>
        <taxon>Pseudomonadati</taxon>
        <taxon>Bacteroidota</taxon>
        <taxon>Chitinophagia</taxon>
        <taxon>Chitinophagales</taxon>
        <taxon>Chitinophagaceae</taxon>
        <taxon>Filimonas</taxon>
    </lineage>
</organism>
<gene>
    <name evidence="15" type="ORF">GCM10011379_34390</name>
</gene>
<dbReference type="InterPro" id="IPR037066">
    <property type="entry name" value="Plug_dom_sf"/>
</dbReference>
<evidence type="ECO:0000256" key="11">
    <source>
        <dbReference type="RuleBase" id="RU003357"/>
    </source>
</evidence>
<dbReference type="InterPro" id="IPR012910">
    <property type="entry name" value="Plug_dom"/>
</dbReference>
<dbReference type="SUPFAM" id="SSF56935">
    <property type="entry name" value="Porins"/>
    <property type="match status" value="1"/>
</dbReference>
<evidence type="ECO:0000256" key="2">
    <source>
        <dbReference type="ARBA" id="ARBA00022448"/>
    </source>
</evidence>
<dbReference type="InterPro" id="IPR000531">
    <property type="entry name" value="Beta-barrel_TonB"/>
</dbReference>
<dbReference type="Gene3D" id="2.40.170.20">
    <property type="entry name" value="TonB-dependent receptor, beta-barrel domain"/>
    <property type="match status" value="1"/>
</dbReference>
<feature type="domain" description="TonB-dependent receptor plug" evidence="14">
    <location>
        <begin position="41"/>
        <end position="145"/>
    </location>
</feature>
<dbReference type="GO" id="GO:0015344">
    <property type="term" value="F:siderophore uptake transmembrane transporter activity"/>
    <property type="evidence" value="ECO:0007669"/>
    <property type="project" value="TreeGrafter"/>
</dbReference>
<comment type="subcellular location">
    <subcellularLocation>
        <location evidence="1 10">Cell outer membrane</location>
        <topology evidence="1 10">Multi-pass membrane protein</topology>
    </subcellularLocation>
</comment>
<accession>A0A917MX86</accession>
<comment type="similarity">
    <text evidence="10 11">Belongs to the TonB-dependent receptor family.</text>
</comment>
<dbReference type="Gene3D" id="2.170.130.10">
    <property type="entry name" value="TonB-dependent receptor, plug domain"/>
    <property type="match status" value="1"/>
</dbReference>
<dbReference type="InterPro" id="IPR039426">
    <property type="entry name" value="TonB-dep_rcpt-like"/>
</dbReference>
<dbReference type="Pfam" id="PF07715">
    <property type="entry name" value="Plug"/>
    <property type="match status" value="1"/>
</dbReference>
<sequence>MRKLILILLLLPLYATSQQEAEKTHELSEVRVLHTGAATALRQSVQQVTVVDAKKYYSRPSGAIDILGQASGIRIRQDGGLGSRADFAVNGISGKQVKLFIDGIPASYFGAGASLNTLPVNTIDRLEIYKGVVPVHLGADALGGAINIVTRQQLSNYLEATYALSSFHTQRVTVNARYRLPRNVFVNTTAFYNYSRNNYGITAEVPNQFGNPVQQKVKRFHDRFSNYYTAVELGITGKKWADLASLTLNASGIGQQVQHNVVMTQPYGKVTYAEQVWNSFFKYNKYQVLPGVDVQLFGGAGYTRGHFIDTSFNAYAWDGTVVNRRSYGGEISSSRNNLLLHTINSVARLLLSYTPDTLTRISFNVTGTSFHRKGEDTVAAAFYGQDFYTSPTRMHKLVTGISAERHTPQRKWTSLTAIKWYYYSATGFTVENAVLQTASNRMGQWGAAQSFRHVFNPSLAARFSYEYATRLPDELEVFGDYALTKASPGLQPEKSHNLNLSAQYTRSHVRAEVTGFYRRLQDIIYLRTSQFFAKYQNLLQAQITGIEGECTLQPWPLLQFTGNATWQRILNKSRGSSSGTTDDRYYNLQLPNMPWLMGNAGLQYTQPHLFRRGNTLTCWYNAAYVHRFYLYWANDGRADQKATIPGQYIQQAGLSYTWLHNRYTASCEMQNLANARAYDNFNVQKPGRSIHLKLKVFIP</sequence>
<comment type="caution">
    <text evidence="15">The sequence shown here is derived from an EMBL/GenBank/DDBJ whole genome shotgun (WGS) entry which is preliminary data.</text>
</comment>
<evidence type="ECO:0000313" key="16">
    <source>
        <dbReference type="Proteomes" id="UP000627292"/>
    </source>
</evidence>
<evidence type="ECO:0000256" key="10">
    <source>
        <dbReference type="PROSITE-ProRule" id="PRU01360"/>
    </source>
</evidence>
<keyword evidence="4 10" id="KW-0812">Transmembrane</keyword>
<protein>
    <submittedName>
        <fullName evidence="15">TonB-dependent receptor</fullName>
    </submittedName>
</protein>
<feature type="chain" id="PRO_5037846657" evidence="12">
    <location>
        <begin position="22"/>
        <end position="699"/>
    </location>
</feature>
<evidence type="ECO:0000256" key="5">
    <source>
        <dbReference type="ARBA" id="ARBA00022729"/>
    </source>
</evidence>
<evidence type="ECO:0000256" key="6">
    <source>
        <dbReference type="ARBA" id="ARBA00023077"/>
    </source>
</evidence>
<evidence type="ECO:0000259" key="14">
    <source>
        <dbReference type="Pfam" id="PF07715"/>
    </source>
</evidence>
<dbReference type="EMBL" id="BMIB01000003">
    <property type="protein sequence ID" value="GGH73170.1"/>
    <property type="molecule type" value="Genomic_DNA"/>
</dbReference>
<evidence type="ECO:0000256" key="3">
    <source>
        <dbReference type="ARBA" id="ARBA00022452"/>
    </source>
</evidence>
<keyword evidence="3 10" id="KW-1134">Transmembrane beta strand</keyword>
<dbReference type="GO" id="GO:0044718">
    <property type="term" value="P:siderophore transmembrane transport"/>
    <property type="evidence" value="ECO:0007669"/>
    <property type="project" value="TreeGrafter"/>
</dbReference>
<proteinExistence type="inferred from homology"/>
<keyword evidence="7 10" id="KW-0472">Membrane</keyword>
<keyword evidence="16" id="KW-1185">Reference proteome</keyword>